<reference evidence="6" key="1">
    <citation type="submission" date="2011-04" db="EMBL/GenBank/DDBJ databases">
        <title>Complete sequence of Cellvibrio gilvus ATCC 13127.</title>
        <authorList>
            <person name="Lucas S."/>
            <person name="Han J."/>
            <person name="Lapidus A."/>
            <person name="Cheng J.-F."/>
            <person name="Goodwin L."/>
            <person name="Pitluck S."/>
            <person name="Peters L."/>
            <person name="Munk A."/>
            <person name="Detter J.C."/>
            <person name="Han C."/>
            <person name="Tapia R."/>
            <person name="Land M."/>
            <person name="Hauser L."/>
            <person name="Kyrpides N."/>
            <person name="Ivanova N."/>
            <person name="Ovchinnikova G."/>
            <person name="Pagani I."/>
            <person name="Mead D."/>
            <person name="Brumm P."/>
            <person name="Woyke T."/>
        </authorList>
    </citation>
    <scope>NUCLEOTIDE SEQUENCE [LARGE SCALE GENOMIC DNA]</scope>
    <source>
        <strain evidence="6">ATCC 13127 / NRRL B-14078</strain>
    </source>
</reference>
<dbReference type="STRING" id="593907.Celgi_2931"/>
<dbReference type="PANTHER" id="PTHR47691:SF3">
    <property type="entry name" value="HTH-TYPE TRANSCRIPTIONAL REGULATOR RV0890C-RELATED"/>
    <property type="match status" value="1"/>
</dbReference>
<evidence type="ECO:0000256" key="2">
    <source>
        <dbReference type="ARBA" id="ARBA00023125"/>
    </source>
</evidence>
<dbReference type="SUPFAM" id="SSF52540">
    <property type="entry name" value="P-loop containing nucleoside triphosphate hydrolases"/>
    <property type="match status" value="1"/>
</dbReference>
<dbReference type="Proteomes" id="UP000000485">
    <property type="component" value="Chromosome"/>
</dbReference>
<dbReference type="KEGG" id="cga:Celgi_2931"/>
<comment type="similarity">
    <text evidence="1">Belongs to the AfsR/DnrI/RedD regulatory family.</text>
</comment>
<protein>
    <submittedName>
        <fullName evidence="5">Transcriptional regulator, winged helix family</fullName>
    </submittedName>
</protein>
<dbReference type="SMART" id="SM01043">
    <property type="entry name" value="BTAD"/>
    <property type="match status" value="1"/>
</dbReference>
<dbReference type="InterPro" id="IPR027417">
    <property type="entry name" value="P-loop_NTPase"/>
</dbReference>
<name>F8A6D6_CELGA</name>
<feature type="domain" description="OmpR/PhoB-type" evidence="3">
    <location>
        <begin position="11"/>
        <end position="79"/>
    </location>
</feature>
<proteinExistence type="inferred from homology"/>
<dbReference type="Gene3D" id="1.10.10.10">
    <property type="entry name" value="Winged helix-like DNA-binding domain superfamily/Winged helix DNA-binding domain"/>
    <property type="match status" value="1"/>
</dbReference>
<keyword evidence="6" id="KW-1185">Reference proteome</keyword>
<dbReference type="Gene3D" id="1.25.40.10">
    <property type="entry name" value="Tetratricopeptide repeat domain"/>
    <property type="match status" value="1"/>
</dbReference>
<dbReference type="AlphaFoldDB" id="F8A6D6"/>
<dbReference type="EMBL" id="CP002665">
    <property type="protein sequence ID" value="AEI13424.1"/>
    <property type="molecule type" value="Genomic_DNA"/>
</dbReference>
<dbReference type="SMART" id="SM00862">
    <property type="entry name" value="Trans_reg_C"/>
    <property type="match status" value="1"/>
</dbReference>
<evidence type="ECO:0000313" key="5">
    <source>
        <dbReference type="EMBL" id="AEI13424.1"/>
    </source>
</evidence>
<evidence type="ECO:0000259" key="3">
    <source>
        <dbReference type="SMART" id="SM00862"/>
    </source>
</evidence>
<dbReference type="GO" id="GO:0000160">
    <property type="term" value="P:phosphorelay signal transduction system"/>
    <property type="evidence" value="ECO:0007669"/>
    <property type="project" value="InterPro"/>
</dbReference>
<dbReference type="InterPro" id="IPR011990">
    <property type="entry name" value="TPR-like_helical_dom_sf"/>
</dbReference>
<dbReference type="InterPro" id="IPR001867">
    <property type="entry name" value="OmpR/PhoB-type_DNA-bd"/>
</dbReference>
<organism evidence="5 6">
    <name type="scientific">Cellulomonas gilvus (strain ATCC 13127 / NRRL B-14078)</name>
    <name type="common">Cellvibrio gilvus</name>
    <dbReference type="NCBI Taxonomy" id="593907"/>
    <lineage>
        <taxon>Bacteria</taxon>
        <taxon>Bacillati</taxon>
        <taxon>Actinomycetota</taxon>
        <taxon>Actinomycetes</taxon>
        <taxon>Micrococcales</taxon>
        <taxon>Cellulomonadaceae</taxon>
        <taxon>Cellulomonas</taxon>
    </lineage>
</organism>
<sequence>MTTLGPLAIDGHPVRGERLAAVVRELVDARGRAVSVGALVDAVWDGAPPDDATGAVQALVSRVRRLGLAVQSTPGGYRVPADDVRVDADEARDLLETAHHALRAGDVPATVAAAAQARALLPAVPDTPVAVHLLADAAAVAAQVALRTGGPFDETDLRTLAAGTPPDEPSVAMLVRVLAAQGRDAEALDVVERLRTELVERYGTDPSPVVAQVHLALLRGELAPVRPAAPAPAAADALPAAWRRPAAPLVGRAADVDAVLDGLATARVVTVVATGGAGKTRLATEVARRVGDRPGRTVHVVELAGLRSPEEVLPAVVAVLGGAETVGARTDVTAERRVLDPVGRLRAATQELDGLVVLDNCEHVLDAAADVVAMLLSVAGPELAVLATSRAPLGLMGERVHRLGTLPDDDALALLRDRARAGRADLPWDDERALALCHRLDNLPLALELAAARLRAMPVQDVLDGLHDRFALLDDALRGLPERHASLWAMVDWSRALLDADDRDLLQRLSVVPAAFTAATAAAVAGRDEAAVRRGLAVLVDQSLLALDDDGVHPARYRMLETVREYGDARLQAAGDRAAAMRGLVAWAAAEAVDLAARLVGPGQLDALAACARDQETFVGALRWALAHDDEAAAVDLCAALFHWWTIRGLHVETVTWATRLLAADDPARRRTSALYAARRDGDDSAPHGDRLTAAAVHAAVNSGVTASNRLAALAGRVLRGVRGEQAAQVGDRMRAVSTALPAMTFSDPARAELAAAELARHGDPWVRGLGTFLGAAVRENAGDPASCVPDALAAYALFRQAGDHWGMGMTAQAVAQWSARLGGEDVMTWLERAIEHLELVGALLDARSLRLLLDVQHALTGQEDRLEALRELAAAPHLEPMDRAQALLGLGQVLLGRRERDEAAQHVLRAVDQLGDDEGGAPQSRTVLRVAAAVLLLHAAVPDGWPDEPGGVTGVAGMSPDDVQARVVEIVTPTAADVARMRDMPVIGAYALGTAELAAFRGDAATAAELWSLGTRLGATIAWITSSLDPETSLTVRLTGPAATARVGDLRALPIQQVTARIETIVNDVLGARQTLRR</sequence>
<dbReference type="HOGENOM" id="CLU_004665_1_1_11"/>
<dbReference type="InterPro" id="IPR036388">
    <property type="entry name" value="WH-like_DNA-bd_sf"/>
</dbReference>
<feature type="domain" description="Bacterial transcriptional activator" evidence="4">
    <location>
        <begin position="86"/>
        <end position="218"/>
    </location>
</feature>
<evidence type="ECO:0000259" key="4">
    <source>
        <dbReference type="SMART" id="SM01043"/>
    </source>
</evidence>
<dbReference type="eggNOG" id="COG3903">
    <property type="taxonomic scope" value="Bacteria"/>
</dbReference>
<dbReference type="Pfam" id="PF25872">
    <property type="entry name" value="HTH_77"/>
    <property type="match status" value="1"/>
</dbReference>
<accession>F8A6D6</accession>
<dbReference type="eggNOG" id="COG3629">
    <property type="taxonomic scope" value="Bacteria"/>
</dbReference>
<dbReference type="InterPro" id="IPR058852">
    <property type="entry name" value="HTH_77"/>
</dbReference>
<dbReference type="PANTHER" id="PTHR47691">
    <property type="entry name" value="REGULATOR-RELATED"/>
    <property type="match status" value="1"/>
</dbReference>
<keyword evidence="2" id="KW-0238">DNA-binding</keyword>
<dbReference type="Gene3D" id="3.40.50.300">
    <property type="entry name" value="P-loop containing nucleotide triphosphate hydrolases"/>
    <property type="match status" value="1"/>
</dbReference>
<dbReference type="InterPro" id="IPR005158">
    <property type="entry name" value="BTAD"/>
</dbReference>
<evidence type="ECO:0000313" key="6">
    <source>
        <dbReference type="Proteomes" id="UP000000485"/>
    </source>
</evidence>
<dbReference type="SUPFAM" id="SSF48452">
    <property type="entry name" value="TPR-like"/>
    <property type="match status" value="1"/>
</dbReference>
<dbReference type="GO" id="GO:0006355">
    <property type="term" value="P:regulation of DNA-templated transcription"/>
    <property type="evidence" value="ECO:0007669"/>
    <property type="project" value="InterPro"/>
</dbReference>
<gene>
    <name evidence="5" type="ordered locus">Celgi_2931</name>
</gene>
<dbReference type="GO" id="GO:0003677">
    <property type="term" value="F:DNA binding"/>
    <property type="evidence" value="ECO:0007669"/>
    <property type="project" value="UniProtKB-KW"/>
</dbReference>
<evidence type="ECO:0000256" key="1">
    <source>
        <dbReference type="ARBA" id="ARBA00005820"/>
    </source>
</evidence>
<dbReference type="Pfam" id="PF03704">
    <property type="entry name" value="BTAD"/>
    <property type="match status" value="1"/>
</dbReference>